<organism evidence="1 2">
    <name type="scientific">Chlorobium limicola</name>
    <dbReference type="NCBI Taxonomy" id="1092"/>
    <lineage>
        <taxon>Bacteria</taxon>
        <taxon>Pseudomonadati</taxon>
        <taxon>Chlorobiota</taxon>
        <taxon>Chlorobiia</taxon>
        <taxon>Chlorobiales</taxon>
        <taxon>Chlorobiaceae</taxon>
        <taxon>Chlorobium/Pelodictyon group</taxon>
        <taxon>Chlorobium</taxon>
    </lineage>
</organism>
<dbReference type="NCBIfam" id="TIGR02241">
    <property type="entry name" value="conserved hypothetical phage tail region protein"/>
    <property type="match status" value="1"/>
</dbReference>
<sequence length="146" mass="17041">MAHYYPPWGFFFKVSFNDISLDTNDARFQSVSGLSVEYEYENVKEGGENRFEHKLPVRTRYADLVLKRGMLSNSTVIAWFLDAFNNRVFSPANLTVTLMNEKSEPLRTWNVVHAIPKKWQVSDFNAAENGIVIETMELTYRYFLIQ</sequence>
<dbReference type="PANTHER" id="PTHR38009">
    <property type="entry name" value="CONSERVED HYPOTHETICAL PHAGE TAIL PROTEIN"/>
    <property type="match status" value="1"/>
</dbReference>
<evidence type="ECO:0000313" key="2">
    <source>
        <dbReference type="Proteomes" id="UP000053937"/>
    </source>
</evidence>
<evidence type="ECO:0000313" key="1">
    <source>
        <dbReference type="EMBL" id="KUL27651.1"/>
    </source>
</evidence>
<dbReference type="AlphaFoldDB" id="A0A101JJM9"/>
<keyword evidence="1" id="KW-0808">Transferase</keyword>
<dbReference type="GO" id="GO:0016746">
    <property type="term" value="F:acyltransferase activity"/>
    <property type="evidence" value="ECO:0007669"/>
    <property type="project" value="UniProtKB-KW"/>
</dbReference>
<dbReference type="OrthoDB" id="9799891at2"/>
<dbReference type="GO" id="GO:0005198">
    <property type="term" value="F:structural molecule activity"/>
    <property type="evidence" value="ECO:0007669"/>
    <property type="project" value="InterPro"/>
</dbReference>
<dbReference type="Proteomes" id="UP000053937">
    <property type="component" value="Unassembled WGS sequence"/>
</dbReference>
<dbReference type="InterPro" id="IPR011747">
    <property type="entry name" value="CHP02241"/>
</dbReference>
<comment type="caution">
    <text evidence="1">The sequence shown here is derived from an EMBL/GenBank/DDBJ whole genome shotgun (WGS) entry which is preliminary data.</text>
</comment>
<dbReference type="RefSeq" id="WP_059139061.1">
    <property type="nucleotide sequence ID" value="NZ_LMBR01000143.1"/>
</dbReference>
<name>A0A101JJM9_CHLLI</name>
<dbReference type="InterPro" id="IPR010667">
    <property type="entry name" value="Phage_T4_Gp19"/>
</dbReference>
<proteinExistence type="predicted"/>
<keyword evidence="1" id="KW-0012">Acyltransferase</keyword>
<gene>
    <name evidence="1" type="ORF">ASB62_06040</name>
</gene>
<keyword evidence="2" id="KW-1185">Reference proteome</keyword>
<protein>
    <submittedName>
        <fullName evidence="1">Glycerol acyltransferase</fullName>
    </submittedName>
</protein>
<dbReference type="Pfam" id="PF06841">
    <property type="entry name" value="Phage_T4_gp19"/>
    <property type="match status" value="1"/>
</dbReference>
<dbReference type="EMBL" id="LMBR01000143">
    <property type="protein sequence ID" value="KUL27651.1"/>
    <property type="molecule type" value="Genomic_DNA"/>
</dbReference>
<reference evidence="1 2" key="1">
    <citation type="submission" date="2015-10" db="EMBL/GenBank/DDBJ databases">
        <title>Draft Genome Sequence of Chlorobium limicola strain Frasassi Growing under Artificial Lighting in the Frasassi Cave System.</title>
        <authorList>
            <person name="Mansor M."/>
            <person name="Macalady J."/>
        </authorList>
    </citation>
    <scope>NUCLEOTIDE SEQUENCE [LARGE SCALE GENOMIC DNA]</scope>
    <source>
        <strain evidence="1 2">Frasassi</strain>
    </source>
</reference>
<accession>A0A101JJM9</accession>
<dbReference type="PANTHER" id="PTHR38009:SF1">
    <property type="entry name" value="CONSERVED HYPOTHETICAL PHAGE TAIL PROTEIN"/>
    <property type="match status" value="1"/>
</dbReference>